<evidence type="ECO:0008006" key="5">
    <source>
        <dbReference type="Google" id="ProtNLM"/>
    </source>
</evidence>
<reference evidence="3 4" key="1">
    <citation type="journal article" date="2010" name="Proc. Natl. Acad. Sci. U.S.A.">
        <title>Insights into evolution of multicellular fungi from the assembled chromosomes of the mushroom Coprinopsis cinerea (Coprinus cinereus).</title>
        <authorList>
            <person name="Stajich J.E."/>
            <person name="Wilke S.K."/>
            <person name="Ahren D."/>
            <person name="Au C.H."/>
            <person name="Birren B.W."/>
            <person name="Borodovsky M."/>
            <person name="Burns C."/>
            <person name="Canback B."/>
            <person name="Casselton L.A."/>
            <person name="Cheng C.K."/>
            <person name="Deng J."/>
            <person name="Dietrich F.S."/>
            <person name="Fargo D.C."/>
            <person name="Farman M.L."/>
            <person name="Gathman A.C."/>
            <person name="Goldberg J."/>
            <person name="Guigo R."/>
            <person name="Hoegger P.J."/>
            <person name="Hooker J.B."/>
            <person name="Huggins A."/>
            <person name="James T.Y."/>
            <person name="Kamada T."/>
            <person name="Kilaru S."/>
            <person name="Kodira C."/>
            <person name="Kues U."/>
            <person name="Kupfer D."/>
            <person name="Kwan H.S."/>
            <person name="Lomsadze A."/>
            <person name="Li W."/>
            <person name="Lilly W.W."/>
            <person name="Ma L.J."/>
            <person name="Mackey A.J."/>
            <person name="Manning G."/>
            <person name="Martin F."/>
            <person name="Muraguchi H."/>
            <person name="Natvig D.O."/>
            <person name="Palmerini H."/>
            <person name="Ramesh M.A."/>
            <person name="Rehmeyer C.J."/>
            <person name="Roe B.A."/>
            <person name="Shenoy N."/>
            <person name="Stanke M."/>
            <person name="Ter-Hovhannisyan V."/>
            <person name="Tunlid A."/>
            <person name="Velagapudi R."/>
            <person name="Vision T.J."/>
            <person name="Zeng Q."/>
            <person name="Zolan M.E."/>
            <person name="Pukkila P.J."/>
        </authorList>
    </citation>
    <scope>NUCLEOTIDE SEQUENCE [LARGE SCALE GENOMIC DNA]</scope>
    <source>
        <strain evidence="4">Okayama-7 / 130 / ATCC MYA-4618 / FGSC 9003</strain>
    </source>
</reference>
<dbReference type="OrthoDB" id="3062801at2759"/>
<proteinExistence type="predicted"/>
<dbReference type="eggNOG" id="ENOG502SMR7">
    <property type="taxonomic scope" value="Eukaryota"/>
</dbReference>
<dbReference type="EMBL" id="AACS02000009">
    <property type="protein sequence ID" value="EAU89515.2"/>
    <property type="molecule type" value="Genomic_DNA"/>
</dbReference>
<dbReference type="VEuPathDB" id="FungiDB:CC1G_07741"/>
<dbReference type="STRING" id="240176.A8NBZ7"/>
<dbReference type="KEGG" id="cci:CC1G_07741"/>
<feature type="transmembrane region" description="Helical" evidence="2">
    <location>
        <begin position="372"/>
        <end position="394"/>
    </location>
</feature>
<feature type="region of interest" description="Disordered" evidence="1">
    <location>
        <begin position="1"/>
        <end position="35"/>
    </location>
</feature>
<comment type="caution">
    <text evidence="3">The sequence shown here is derived from an EMBL/GenBank/DDBJ whole genome shotgun (WGS) entry which is preliminary data.</text>
</comment>
<protein>
    <recommendedName>
        <fullName evidence="5">Transmembrane protein</fullName>
    </recommendedName>
</protein>
<feature type="transmembrane region" description="Helical" evidence="2">
    <location>
        <begin position="166"/>
        <end position="185"/>
    </location>
</feature>
<dbReference type="InParanoid" id="A8NBZ7"/>
<evidence type="ECO:0000256" key="2">
    <source>
        <dbReference type="SAM" id="Phobius"/>
    </source>
</evidence>
<dbReference type="RefSeq" id="XP_001832354.2">
    <property type="nucleotide sequence ID" value="XM_001832302.2"/>
</dbReference>
<dbReference type="Proteomes" id="UP000001861">
    <property type="component" value="Unassembled WGS sequence"/>
</dbReference>
<evidence type="ECO:0000313" key="4">
    <source>
        <dbReference type="Proteomes" id="UP000001861"/>
    </source>
</evidence>
<gene>
    <name evidence="3" type="ORF">CC1G_07741</name>
</gene>
<feature type="transmembrane region" description="Helical" evidence="2">
    <location>
        <begin position="248"/>
        <end position="267"/>
    </location>
</feature>
<accession>A8NBZ7</accession>
<feature type="compositionally biased region" description="Basic and acidic residues" evidence="1">
    <location>
        <begin position="731"/>
        <end position="744"/>
    </location>
</feature>
<keyword evidence="4" id="KW-1185">Reference proteome</keyword>
<feature type="region of interest" description="Disordered" evidence="1">
    <location>
        <begin position="660"/>
        <end position="744"/>
    </location>
</feature>
<keyword evidence="2" id="KW-0812">Transmembrane</keyword>
<evidence type="ECO:0000256" key="1">
    <source>
        <dbReference type="SAM" id="MobiDB-lite"/>
    </source>
</evidence>
<feature type="transmembrane region" description="Helical" evidence="2">
    <location>
        <begin position="319"/>
        <end position="352"/>
    </location>
</feature>
<name>A8NBZ7_COPC7</name>
<sequence>MGGVDSYPTTFRPGHMPQVNDPSANEHGNPPRTTFAPLQDSLWKNWQAGYPEAYTTTSRYGAYTPQDDRHSHYYGARPARLSTIEERTEPASQPSTLLYPQWSSSPQYSSQGPGVWVAEPFAEPLHPVYGGAPDGKAAHGLPYSNGIPPIPDKPQHNSACSDPVGYIAWLVYNGIMLWLPSLYLYRVAGVFSALDSADIRWMGFILGSRSLDSILWRQGRIDLPPVYETTMYTWETFIGAMIEEWKTFNFISSLLLTAIWTVLQIDAAAKDGVIRYTAIASLVCALISLMYGCLYVVWFDKMRKPWHASEWAEESRKDFGVIWNVWVFLAMPAIWLCWSILLFIACIVSYIWRTSTADIEHPPLTENTLFAARMSMTALLILGFIYGTLSVYTFRRYGEKMDRQWIEGIKSWIQERLNRNLPPLPIEVYPQPTILRPHPPRARPSYSGYNSTPYRDYHRTSANDMVPPPPTPYGYSQEYEPPRRNWYSSKTQKYSAPPQGHTSPGRDFYNKKGESSDDEYDGPAYPPQGHAPMGRSFYGKEKESSEYGYDGPAYPPQSRTPPGRSFDKKEEYSDEENVGPSIPAEGHGPSLRSIYDKEEELSDGGHEGSVISPPPCISQEAEENDPPIALCPPGRPVDAEDCDYVSSKGYDNPVVRATTIPIASPQANDSSVAPLPPGQSIHTRDDEVHMSSPAISRRTESDGPHVTPLPSKRSAGKQDKSPASSTNRRRPTTESESTRSRSPS</sequence>
<keyword evidence="2" id="KW-0472">Membrane</keyword>
<evidence type="ECO:0000313" key="3">
    <source>
        <dbReference type="EMBL" id="EAU89515.2"/>
    </source>
</evidence>
<feature type="transmembrane region" description="Helical" evidence="2">
    <location>
        <begin position="273"/>
        <end position="298"/>
    </location>
</feature>
<feature type="region of interest" description="Disordered" evidence="1">
    <location>
        <begin position="432"/>
        <end position="635"/>
    </location>
</feature>
<organism evidence="3 4">
    <name type="scientific">Coprinopsis cinerea (strain Okayama-7 / 130 / ATCC MYA-4618 / FGSC 9003)</name>
    <name type="common">Inky cap fungus</name>
    <name type="synonym">Hormographiella aspergillata</name>
    <dbReference type="NCBI Taxonomy" id="240176"/>
    <lineage>
        <taxon>Eukaryota</taxon>
        <taxon>Fungi</taxon>
        <taxon>Dikarya</taxon>
        <taxon>Basidiomycota</taxon>
        <taxon>Agaricomycotina</taxon>
        <taxon>Agaricomycetes</taxon>
        <taxon>Agaricomycetidae</taxon>
        <taxon>Agaricales</taxon>
        <taxon>Agaricineae</taxon>
        <taxon>Psathyrellaceae</taxon>
        <taxon>Coprinopsis</taxon>
    </lineage>
</organism>
<keyword evidence="2" id="KW-1133">Transmembrane helix</keyword>
<dbReference type="HOGENOM" id="CLU_373379_0_0_1"/>
<dbReference type="AlphaFoldDB" id="A8NBZ7"/>
<dbReference type="GeneID" id="6008838"/>